<dbReference type="VEuPathDB" id="FungiDB:F4678DRAFT_434380"/>
<dbReference type="PRINTS" id="PR00081">
    <property type="entry name" value="GDHRDH"/>
</dbReference>
<dbReference type="Proteomes" id="UP001148614">
    <property type="component" value="Unassembled WGS sequence"/>
</dbReference>
<protein>
    <recommendedName>
        <fullName evidence="3">Ketoreductase domain-containing protein</fullName>
    </recommendedName>
</protein>
<sequence length="329" mass="34893">MAAPTPSYTKVTHSATYAGINPRQPNLSTTGKVVVITGASGGIGRGTSASFAASGPRALILLGRRADALNETAMSVRESFPGLIVQTHQVDLCDTSGLRHILNGVSAEFGIDILVHCAGVLAPVVPLLEADPATFLDGYKTTVVGTLNTAQAVTLANKDSREIIFINLTTAGILFPPFKGMGAYVSSKMAAVKLLQAFAAENPHVRLHNVHPGFLDTAMSTELSKSVKLPFSFDDCEFLVSNHSICQFPYANTMAFSLNTVSLPADFLVWIASPEASFLQGKLVFSSWDVDELKARKKEIIGGPPGTGELWLGFQGFPRYIGGQLLPGA</sequence>
<dbReference type="Gene3D" id="3.40.50.720">
    <property type="entry name" value="NAD(P)-binding Rossmann-like Domain"/>
    <property type="match status" value="1"/>
</dbReference>
<evidence type="ECO:0000313" key="5">
    <source>
        <dbReference type="Proteomes" id="UP001148614"/>
    </source>
</evidence>
<evidence type="ECO:0000256" key="1">
    <source>
        <dbReference type="ARBA" id="ARBA00006484"/>
    </source>
</evidence>
<keyword evidence="2" id="KW-0560">Oxidoreductase</keyword>
<proteinExistence type="inferred from homology"/>
<name>A0A9W8NJC4_9PEZI</name>
<dbReference type="InterPro" id="IPR057326">
    <property type="entry name" value="KR_dom"/>
</dbReference>
<evidence type="ECO:0000313" key="4">
    <source>
        <dbReference type="EMBL" id="KAJ3577980.1"/>
    </source>
</evidence>
<dbReference type="InterPro" id="IPR002347">
    <property type="entry name" value="SDR_fam"/>
</dbReference>
<evidence type="ECO:0000259" key="3">
    <source>
        <dbReference type="SMART" id="SM00822"/>
    </source>
</evidence>
<dbReference type="SUPFAM" id="SSF51735">
    <property type="entry name" value="NAD(P)-binding Rossmann-fold domains"/>
    <property type="match status" value="1"/>
</dbReference>
<dbReference type="AlphaFoldDB" id="A0A9W8NJC4"/>
<dbReference type="GO" id="GO:0016491">
    <property type="term" value="F:oxidoreductase activity"/>
    <property type="evidence" value="ECO:0007669"/>
    <property type="project" value="UniProtKB-KW"/>
</dbReference>
<dbReference type="PANTHER" id="PTHR42901:SF1">
    <property type="entry name" value="ALCOHOL DEHYDROGENASE"/>
    <property type="match status" value="1"/>
</dbReference>
<dbReference type="SMART" id="SM00822">
    <property type="entry name" value="PKS_KR"/>
    <property type="match status" value="1"/>
</dbReference>
<dbReference type="CDD" id="cd05233">
    <property type="entry name" value="SDR_c"/>
    <property type="match status" value="1"/>
</dbReference>
<evidence type="ECO:0000256" key="2">
    <source>
        <dbReference type="ARBA" id="ARBA00023002"/>
    </source>
</evidence>
<dbReference type="Pfam" id="PF00106">
    <property type="entry name" value="adh_short"/>
    <property type="match status" value="1"/>
</dbReference>
<organism evidence="4 5">
    <name type="scientific">Xylaria arbuscula</name>
    <dbReference type="NCBI Taxonomy" id="114810"/>
    <lineage>
        <taxon>Eukaryota</taxon>
        <taxon>Fungi</taxon>
        <taxon>Dikarya</taxon>
        <taxon>Ascomycota</taxon>
        <taxon>Pezizomycotina</taxon>
        <taxon>Sordariomycetes</taxon>
        <taxon>Xylariomycetidae</taxon>
        <taxon>Xylariales</taxon>
        <taxon>Xylariaceae</taxon>
        <taxon>Xylaria</taxon>
    </lineage>
</organism>
<dbReference type="InterPro" id="IPR036291">
    <property type="entry name" value="NAD(P)-bd_dom_sf"/>
</dbReference>
<dbReference type="EMBL" id="JANPWZ010000278">
    <property type="protein sequence ID" value="KAJ3577980.1"/>
    <property type="molecule type" value="Genomic_DNA"/>
</dbReference>
<accession>A0A9W8NJC4</accession>
<keyword evidence="5" id="KW-1185">Reference proteome</keyword>
<comment type="caution">
    <text evidence="4">The sequence shown here is derived from an EMBL/GenBank/DDBJ whole genome shotgun (WGS) entry which is preliminary data.</text>
</comment>
<feature type="domain" description="Ketoreductase" evidence="3">
    <location>
        <begin position="32"/>
        <end position="209"/>
    </location>
</feature>
<comment type="similarity">
    <text evidence="1">Belongs to the short-chain dehydrogenases/reductases (SDR) family.</text>
</comment>
<gene>
    <name evidence="4" type="ORF">NPX13_g2583</name>
</gene>
<dbReference type="PANTHER" id="PTHR42901">
    <property type="entry name" value="ALCOHOL DEHYDROGENASE"/>
    <property type="match status" value="1"/>
</dbReference>
<reference evidence="4" key="1">
    <citation type="submission" date="2022-07" db="EMBL/GenBank/DDBJ databases">
        <title>Genome Sequence of Xylaria arbuscula.</title>
        <authorList>
            <person name="Buettner E."/>
        </authorList>
    </citation>
    <scope>NUCLEOTIDE SEQUENCE</scope>
    <source>
        <strain evidence="4">VT107</strain>
    </source>
</reference>